<protein>
    <submittedName>
        <fullName evidence="2">Uncharacterized protein</fullName>
    </submittedName>
</protein>
<dbReference type="HOGENOM" id="CLU_2260792_0_0_4"/>
<evidence type="ECO:0000256" key="1">
    <source>
        <dbReference type="SAM" id="MobiDB-lite"/>
    </source>
</evidence>
<dbReference type="Proteomes" id="UP000002718">
    <property type="component" value="Chromosome"/>
</dbReference>
<gene>
    <name evidence="2" type="ordered locus">Nmul_A2252</name>
</gene>
<evidence type="ECO:0000313" key="3">
    <source>
        <dbReference type="Proteomes" id="UP000002718"/>
    </source>
</evidence>
<dbReference type="STRING" id="323848.Nmul_A2252"/>
<dbReference type="EMBL" id="CP000103">
    <property type="protein sequence ID" value="ABB75544.1"/>
    <property type="molecule type" value="Genomic_DNA"/>
</dbReference>
<dbReference type="KEGG" id="nmu:Nmul_A2252"/>
<dbReference type="AlphaFoldDB" id="Q2Y6S7"/>
<accession>Q2Y6S7</accession>
<keyword evidence="3" id="KW-1185">Reference proteome</keyword>
<name>Q2Y6S7_NITMU</name>
<proteinExistence type="predicted"/>
<feature type="region of interest" description="Disordered" evidence="1">
    <location>
        <begin position="77"/>
        <end position="103"/>
    </location>
</feature>
<reference evidence="3" key="1">
    <citation type="submission" date="2005-08" db="EMBL/GenBank/DDBJ databases">
        <title>Complete sequence of chromosome 1 of Nitrosospira multiformis ATCC 25196.</title>
        <authorList>
            <person name="Copeland A."/>
            <person name="Lucas S."/>
            <person name="Lapidus A."/>
            <person name="Barry K."/>
            <person name="Detter J.C."/>
            <person name="Glavina T."/>
            <person name="Hammon N."/>
            <person name="Israni S."/>
            <person name="Pitluck S."/>
            <person name="Chain P."/>
            <person name="Malfatti S."/>
            <person name="Shin M."/>
            <person name="Vergez L."/>
            <person name="Schmutz J."/>
            <person name="Larimer F."/>
            <person name="Land M."/>
            <person name="Hauser L."/>
            <person name="Kyrpides N."/>
            <person name="Lykidis A."/>
            <person name="Richardson P."/>
        </authorList>
    </citation>
    <scope>NUCLEOTIDE SEQUENCE [LARGE SCALE GENOMIC DNA]</scope>
    <source>
        <strain evidence="3">ATCC 25196 / NCIMB 11849 / C 71</strain>
    </source>
</reference>
<evidence type="ECO:0000313" key="2">
    <source>
        <dbReference type="EMBL" id="ABB75544.1"/>
    </source>
</evidence>
<reference evidence="2 3" key="2">
    <citation type="journal article" date="2008" name="Appl. Environ. Microbiol.">
        <title>Complete genome sequence of Nitrosospira multiformis, an ammonia-oxidizing bacterium from the soil environment.</title>
        <authorList>
            <person name="Norton J.M."/>
            <person name="Klotz M.G."/>
            <person name="Stein L.Y."/>
            <person name="Arp D.J."/>
            <person name="Bottomley P.J."/>
            <person name="Chain P.S."/>
            <person name="Hauser L.J."/>
            <person name="Land M.L."/>
            <person name="Larimer F.W."/>
            <person name="Shin M.W."/>
            <person name="Starkenburg S.R."/>
        </authorList>
    </citation>
    <scope>NUCLEOTIDE SEQUENCE [LARGE SCALE GENOMIC DNA]</scope>
    <source>
        <strain evidence="3">ATCC 25196 / NCIMB 11849 / C 71</strain>
    </source>
</reference>
<sequence>MKSKCFSHENFTFSTKSPSARNQAWIMPAKIIFAKQLFGAEKQAILSPFADNRFPGEIMPLISRGCYMSPVSDRLRRGIREAGNTNAAPPTGSGGSSTSPPGL</sequence>
<organism evidence="2 3">
    <name type="scientific">Nitrosospira multiformis (strain ATCC 25196 / NCIMB 11849 / C 71)</name>
    <dbReference type="NCBI Taxonomy" id="323848"/>
    <lineage>
        <taxon>Bacteria</taxon>
        <taxon>Pseudomonadati</taxon>
        <taxon>Pseudomonadota</taxon>
        <taxon>Betaproteobacteria</taxon>
        <taxon>Nitrosomonadales</taxon>
        <taxon>Nitrosomonadaceae</taxon>
        <taxon>Nitrosospira</taxon>
    </lineage>
</organism>